<organism evidence="2 3">
    <name type="scientific">Trapa natans</name>
    <name type="common">Water chestnut</name>
    <dbReference type="NCBI Taxonomy" id="22666"/>
    <lineage>
        <taxon>Eukaryota</taxon>
        <taxon>Viridiplantae</taxon>
        <taxon>Streptophyta</taxon>
        <taxon>Embryophyta</taxon>
        <taxon>Tracheophyta</taxon>
        <taxon>Spermatophyta</taxon>
        <taxon>Magnoliopsida</taxon>
        <taxon>eudicotyledons</taxon>
        <taxon>Gunneridae</taxon>
        <taxon>Pentapetalae</taxon>
        <taxon>rosids</taxon>
        <taxon>malvids</taxon>
        <taxon>Myrtales</taxon>
        <taxon>Lythraceae</taxon>
        <taxon>Trapa</taxon>
    </lineage>
</organism>
<evidence type="ECO:0000256" key="1">
    <source>
        <dbReference type="SAM" id="MobiDB-lite"/>
    </source>
</evidence>
<gene>
    <name evidence="2" type="ORF">SAY86_018950</name>
</gene>
<keyword evidence="3" id="KW-1185">Reference proteome</keyword>
<dbReference type="EMBL" id="JAXQNO010000014">
    <property type="protein sequence ID" value="KAK4784582.1"/>
    <property type="molecule type" value="Genomic_DNA"/>
</dbReference>
<sequence length="160" mass="17695">MSVDFTHSLFINGPSLRSAKFFLMARELPTVDHAERVVPIRKRKMEEEKKKKGVDDSGGPSREREVDMALHLIHLSCKSKVSMAGSSSSAVVAVPKRLELDEAINAQTSLRMRSSGGTSTAGNVGKTGTVGRRKRFGSLRRIYEVTDPSPPLSENEYAWY</sequence>
<comment type="caution">
    <text evidence="2">The sequence shown here is derived from an EMBL/GenBank/DDBJ whole genome shotgun (WGS) entry which is preliminary data.</text>
</comment>
<protein>
    <submittedName>
        <fullName evidence="2">Uncharacterized protein</fullName>
    </submittedName>
</protein>
<dbReference type="Proteomes" id="UP001346149">
    <property type="component" value="Unassembled WGS sequence"/>
</dbReference>
<name>A0AAN7LRY8_TRANT</name>
<proteinExistence type="predicted"/>
<feature type="region of interest" description="Disordered" evidence="1">
    <location>
        <begin position="110"/>
        <end position="131"/>
    </location>
</feature>
<reference evidence="2 3" key="1">
    <citation type="journal article" date="2023" name="Hortic Res">
        <title>Pangenome of water caltrop reveals structural variations and asymmetric subgenome divergence after allopolyploidization.</title>
        <authorList>
            <person name="Zhang X."/>
            <person name="Chen Y."/>
            <person name="Wang L."/>
            <person name="Yuan Y."/>
            <person name="Fang M."/>
            <person name="Shi L."/>
            <person name="Lu R."/>
            <person name="Comes H.P."/>
            <person name="Ma Y."/>
            <person name="Chen Y."/>
            <person name="Huang G."/>
            <person name="Zhou Y."/>
            <person name="Zheng Z."/>
            <person name="Qiu Y."/>
        </authorList>
    </citation>
    <scope>NUCLEOTIDE SEQUENCE [LARGE SCALE GENOMIC DNA]</scope>
    <source>
        <strain evidence="2">F231</strain>
    </source>
</reference>
<accession>A0AAN7LRY8</accession>
<feature type="region of interest" description="Disordered" evidence="1">
    <location>
        <begin position="42"/>
        <end position="63"/>
    </location>
</feature>
<dbReference type="AlphaFoldDB" id="A0AAN7LRY8"/>
<feature type="compositionally biased region" description="Polar residues" evidence="1">
    <location>
        <begin position="110"/>
        <end position="122"/>
    </location>
</feature>
<evidence type="ECO:0000313" key="2">
    <source>
        <dbReference type="EMBL" id="KAK4784582.1"/>
    </source>
</evidence>
<evidence type="ECO:0000313" key="3">
    <source>
        <dbReference type="Proteomes" id="UP001346149"/>
    </source>
</evidence>